<keyword evidence="2" id="KW-0812">Transmembrane</keyword>
<accession>A0AB34FE54</accession>
<feature type="region of interest" description="Disordered" evidence="1">
    <location>
        <begin position="1"/>
        <end position="33"/>
    </location>
</feature>
<protein>
    <submittedName>
        <fullName evidence="3">Transposase</fullName>
    </submittedName>
</protein>
<gene>
    <name evidence="3" type="ORF">O9K51_09552</name>
</gene>
<reference evidence="3" key="1">
    <citation type="submission" date="2023-01" db="EMBL/GenBank/DDBJ databases">
        <title>The growth and conidiation of Purpureocillium lavendulum are regulated by nitrogen source and histone H3K14 acetylation.</title>
        <authorList>
            <person name="Tang P."/>
            <person name="Han J."/>
            <person name="Zhang C."/>
            <person name="Tang P."/>
            <person name="Qi F."/>
            <person name="Zhang K."/>
            <person name="Liang L."/>
        </authorList>
    </citation>
    <scope>NUCLEOTIDE SEQUENCE</scope>
    <source>
        <strain evidence="3">YMF1.00683</strain>
    </source>
</reference>
<dbReference type="AlphaFoldDB" id="A0AB34FE54"/>
<evidence type="ECO:0000313" key="4">
    <source>
        <dbReference type="Proteomes" id="UP001163105"/>
    </source>
</evidence>
<dbReference type="Proteomes" id="UP001163105">
    <property type="component" value="Unassembled WGS sequence"/>
</dbReference>
<feature type="transmembrane region" description="Helical" evidence="2">
    <location>
        <begin position="105"/>
        <end position="129"/>
    </location>
</feature>
<feature type="transmembrane region" description="Helical" evidence="2">
    <location>
        <begin position="135"/>
        <end position="154"/>
    </location>
</feature>
<feature type="transmembrane region" description="Helical" evidence="2">
    <location>
        <begin position="76"/>
        <end position="98"/>
    </location>
</feature>
<organism evidence="3 4">
    <name type="scientific">Purpureocillium lavendulum</name>
    <dbReference type="NCBI Taxonomy" id="1247861"/>
    <lineage>
        <taxon>Eukaryota</taxon>
        <taxon>Fungi</taxon>
        <taxon>Dikarya</taxon>
        <taxon>Ascomycota</taxon>
        <taxon>Pezizomycotina</taxon>
        <taxon>Sordariomycetes</taxon>
        <taxon>Hypocreomycetidae</taxon>
        <taxon>Hypocreales</taxon>
        <taxon>Ophiocordycipitaceae</taxon>
        <taxon>Purpureocillium</taxon>
    </lineage>
</organism>
<keyword evidence="4" id="KW-1185">Reference proteome</keyword>
<dbReference type="EMBL" id="JAQHRD010000010">
    <property type="protein sequence ID" value="KAJ6437724.1"/>
    <property type="molecule type" value="Genomic_DNA"/>
</dbReference>
<sequence length="190" mass="20114">MPAATQDHQQDDGDDGNRPKRTRDGSPASRSTATVVGDHVAGVYALTRRSLDRVVAPSSRRRAYDAASAFASSRPILFSLLLAQALLSSVPLVLFAFFCASTACLALAAGLAFTFFWVGVALLVLVPTLLLTSSVAALLWAWALGAFLVARWLYGHAPTTVTGVQVHATGKNIAAKDDNGHGVHVKEEQD</sequence>
<keyword evidence="2" id="KW-0472">Membrane</keyword>
<evidence type="ECO:0000313" key="3">
    <source>
        <dbReference type="EMBL" id="KAJ6437724.1"/>
    </source>
</evidence>
<name>A0AB34FE54_9HYPO</name>
<evidence type="ECO:0000256" key="2">
    <source>
        <dbReference type="SAM" id="Phobius"/>
    </source>
</evidence>
<proteinExistence type="predicted"/>
<evidence type="ECO:0000256" key="1">
    <source>
        <dbReference type="SAM" id="MobiDB-lite"/>
    </source>
</evidence>
<feature type="compositionally biased region" description="Basic and acidic residues" evidence="1">
    <location>
        <begin position="8"/>
        <end position="24"/>
    </location>
</feature>
<comment type="caution">
    <text evidence="3">The sequence shown here is derived from an EMBL/GenBank/DDBJ whole genome shotgun (WGS) entry which is preliminary data.</text>
</comment>
<keyword evidence="2" id="KW-1133">Transmembrane helix</keyword>
<dbReference type="Pfam" id="PF16015">
    <property type="entry name" value="Promethin"/>
    <property type="match status" value="1"/>
</dbReference>